<sequence>MEADDFPAPAEGMLVTVFPTVADVPRSVAFYRDVLGGRVVRDEGPAIVRLANAWVLMNPGGGPTPDKPGISLAPPSDPASATCFLNLRVADIAAAHRDWAAKGAAFVTPPIRKRGEIRCYMRDPDGYLIEVGQATGDVAASA</sequence>
<reference evidence="4" key="1">
    <citation type="journal article" date="2019" name="Int. J. Syst. Evol. Microbiol.">
        <title>The Global Catalogue of Microorganisms (GCM) 10K type strain sequencing project: providing services to taxonomists for standard genome sequencing and annotation.</title>
        <authorList>
            <consortium name="The Broad Institute Genomics Platform"/>
            <consortium name="The Broad Institute Genome Sequencing Center for Infectious Disease"/>
            <person name="Wu L."/>
            <person name="Ma J."/>
        </authorList>
    </citation>
    <scope>NUCLEOTIDE SEQUENCE [LARGE SCALE GENOMIC DNA]</scope>
    <source>
        <strain evidence="4">JCM 9933</strain>
    </source>
</reference>
<keyword evidence="1" id="KW-0479">Metal-binding</keyword>
<dbReference type="InterPro" id="IPR004360">
    <property type="entry name" value="Glyas_Fos-R_dOase_dom"/>
</dbReference>
<proteinExistence type="predicted"/>
<accession>A0ABP3QE78</accession>
<dbReference type="Pfam" id="PF00903">
    <property type="entry name" value="Glyoxalase"/>
    <property type="match status" value="1"/>
</dbReference>
<dbReference type="EMBL" id="BAAAFZ010000036">
    <property type="protein sequence ID" value="GAA0586744.1"/>
    <property type="molecule type" value="Genomic_DNA"/>
</dbReference>
<name>A0ABP3QE78_9PROT</name>
<dbReference type="SUPFAM" id="SSF54593">
    <property type="entry name" value="Glyoxalase/Bleomycin resistance protein/Dihydroxybiphenyl dioxygenase"/>
    <property type="match status" value="1"/>
</dbReference>
<evidence type="ECO:0000259" key="2">
    <source>
        <dbReference type="PROSITE" id="PS51819"/>
    </source>
</evidence>
<evidence type="ECO:0000313" key="3">
    <source>
        <dbReference type="EMBL" id="GAA0586744.1"/>
    </source>
</evidence>
<evidence type="ECO:0000313" key="4">
    <source>
        <dbReference type="Proteomes" id="UP001501588"/>
    </source>
</evidence>
<dbReference type="RefSeq" id="WP_343895801.1">
    <property type="nucleotide sequence ID" value="NZ_BAAAFZ010000036.1"/>
</dbReference>
<dbReference type="PROSITE" id="PS51819">
    <property type="entry name" value="VOC"/>
    <property type="match status" value="1"/>
</dbReference>
<feature type="domain" description="VOC" evidence="2">
    <location>
        <begin position="12"/>
        <end position="134"/>
    </location>
</feature>
<dbReference type="Gene3D" id="3.10.180.10">
    <property type="entry name" value="2,3-Dihydroxybiphenyl 1,2-Dioxygenase, domain 1"/>
    <property type="match status" value="1"/>
</dbReference>
<gene>
    <name evidence="3" type="ORF">GCM10009416_26610</name>
</gene>
<dbReference type="InterPro" id="IPR029068">
    <property type="entry name" value="Glyas_Bleomycin-R_OHBP_Dase"/>
</dbReference>
<dbReference type="PANTHER" id="PTHR43048:SF4">
    <property type="entry name" value="RING-CLEAVING DIOXYGENASE-RELATED"/>
    <property type="match status" value="1"/>
</dbReference>
<comment type="caution">
    <text evidence="3">The sequence shown here is derived from an EMBL/GenBank/DDBJ whole genome shotgun (WGS) entry which is preliminary data.</text>
</comment>
<evidence type="ECO:0000256" key="1">
    <source>
        <dbReference type="ARBA" id="ARBA00022723"/>
    </source>
</evidence>
<dbReference type="InterPro" id="IPR037523">
    <property type="entry name" value="VOC_core"/>
</dbReference>
<keyword evidence="4" id="KW-1185">Reference proteome</keyword>
<protein>
    <submittedName>
        <fullName evidence="3">VOC family protein</fullName>
    </submittedName>
</protein>
<dbReference type="InterPro" id="IPR051785">
    <property type="entry name" value="MMCE/EMCE_epimerase"/>
</dbReference>
<organism evidence="3 4">
    <name type="scientific">Craurococcus roseus</name>
    <dbReference type="NCBI Taxonomy" id="77585"/>
    <lineage>
        <taxon>Bacteria</taxon>
        <taxon>Pseudomonadati</taxon>
        <taxon>Pseudomonadota</taxon>
        <taxon>Alphaproteobacteria</taxon>
        <taxon>Acetobacterales</taxon>
        <taxon>Acetobacteraceae</taxon>
        <taxon>Craurococcus</taxon>
    </lineage>
</organism>
<dbReference type="PANTHER" id="PTHR43048">
    <property type="entry name" value="METHYLMALONYL-COA EPIMERASE"/>
    <property type="match status" value="1"/>
</dbReference>
<dbReference type="Proteomes" id="UP001501588">
    <property type="component" value="Unassembled WGS sequence"/>
</dbReference>